<evidence type="ECO:0000313" key="4">
    <source>
        <dbReference type="EMBL" id="AMD19338.1"/>
    </source>
</evidence>
<accession>A0A109UXG8</accession>
<proteinExistence type="predicted"/>
<evidence type="ECO:0000259" key="3">
    <source>
        <dbReference type="PROSITE" id="PS50172"/>
    </source>
</evidence>
<dbReference type="InterPro" id="IPR001357">
    <property type="entry name" value="BRCT_dom"/>
</dbReference>
<organism evidence="4 5">
    <name type="scientific">Eremothecium sinecaudum</name>
    <dbReference type="NCBI Taxonomy" id="45286"/>
    <lineage>
        <taxon>Eukaryota</taxon>
        <taxon>Fungi</taxon>
        <taxon>Dikarya</taxon>
        <taxon>Ascomycota</taxon>
        <taxon>Saccharomycotina</taxon>
        <taxon>Saccharomycetes</taxon>
        <taxon>Saccharomycetales</taxon>
        <taxon>Saccharomycetaceae</taxon>
        <taxon>Eremothecium</taxon>
    </lineage>
</organism>
<feature type="domain" description="BRCT" evidence="3">
    <location>
        <begin position="180"/>
        <end position="205"/>
    </location>
</feature>
<dbReference type="SUPFAM" id="SSF52113">
    <property type="entry name" value="BRCT domain"/>
    <property type="match status" value="3"/>
</dbReference>
<evidence type="ECO:0000256" key="2">
    <source>
        <dbReference type="SAM" id="MobiDB-lite"/>
    </source>
</evidence>
<dbReference type="STRING" id="45286.A0A109UXG8"/>
<dbReference type="PANTHER" id="PTHR13561">
    <property type="entry name" value="DNA REPLICATION REGULATOR DPB11-RELATED"/>
    <property type="match status" value="1"/>
</dbReference>
<protein>
    <submittedName>
        <fullName evidence="4">HBR437Wp</fullName>
    </submittedName>
</protein>
<dbReference type="OrthoDB" id="251770at2759"/>
<dbReference type="InterPro" id="IPR036420">
    <property type="entry name" value="BRCT_dom_sf"/>
</dbReference>
<evidence type="ECO:0000313" key="5">
    <source>
        <dbReference type="Proteomes" id="UP000243052"/>
    </source>
</evidence>
<dbReference type="RefSeq" id="XP_017986334.1">
    <property type="nucleotide sequence ID" value="XM_018130845.1"/>
</dbReference>
<dbReference type="EMBL" id="CP014242">
    <property type="protein sequence ID" value="AMD19338.1"/>
    <property type="molecule type" value="Genomic_DNA"/>
</dbReference>
<evidence type="ECO:0000256" key="1">
    <source>
        <dbReference type="ARBA" id="ARBA00022737"/>
    </source>
</evidence>
<dbReference type="Gene3D" id="3.40.50.10190">
    <property type="entry name" value="BRCT domain"/>
    <property type="match status" value="4"/>
</dbReference>
<dbReference type="PANTHER" id="PTHR13561:SF20">
    <property type="entry name" value="DNA TOPOISOMERASE 2-BINDING PROTEIN 1"/>
    <property type="match status" value="1"/>
</dbReference>
<feature type="region of interest" description="Disordered" evidence="2">
    <location>
        <begin position="662"/>
        <end position="724"/>
    </location>
</feature>
<gene>
    <name evidence="4" type="ORF">AW171_hschr21165</name>
</gene>
<feature type="region of interest" description="Disordered" evidence="2">
    <location>
        <begin position="607"/>
        <end position="626"/>
    </location>
</feature>
<dbReference type="GeneID" id="28721623"/>
<dbReference type="GO" id="GO:0007095">
    <property type="term" value="P:mitotic G2 DNA damage checkpoint signaling"/>
    <property type="evidence" value="ECO:0007669"/>
    <property type="project" value="TreeGrafter"/>
</dbReference>
<dbReference type="SMART" id="SM00292">
    <property type="entry name" value="BRCT"/>
    <property type="match status" value="3"/>
</dbReference>
<feature type="domain" description="BRCT" evidence="3">
    <location>
        <begin position="1"/>
        <end position="81"/>
    </location>
</feature>
<reference evidence="4 5" key="1">
    <citation type="submission" date="2016-01" db="EMBL/GenBank/DDBJ databases">
        <title>Genome sequence of the yeast Holleya sinecauda.</title>
        <authorList>
            <person name="Dietrich F.S."/>
        </authorList>
    </citation>
    <scope>NUCLEOTIDE SEQUENCE [LARGE SCALE GENOMIC DNA]</scope>
    <source>
        <strain evidence="4 5">ATCC 58844</strain>
    </source>
</reference>
<name>A0A109UXG8_9SACH</name>
<keyword evidence="1" id="KW-0677">Repeat</keyword>
<dbReference type="PROSITE" id="PS50172">
    <property type="entry name" value="BRCT"/>
    <property type="match status" value="2"/>
</dbReference>
<dbReference type="GO" id="GO:0033314">
    <property type="term" value="P:mitotic DNA replication checkpoint signaling"/>
    <property type="evidence" value="ECO:0007669"/>
    <property type="project" value="TreeGrafter"/>
</dbReference>
<dbReference type="AlphaFoldDB" id="A0A109UXG8"/>
<keyword evidence="5" id="KW-1185">Reference proteome</keyword>
<sequence length="724" mass="82613">MSKPFQGLTFCPTGVADDVYQVISKKVVKLGGCFSRDLTSQVQVLVVGSRRTVKYQYVVANRADIVFINAEAINKVYDTWLAGEDVAEGLGRNEYQRDRILKMLRERFQLGPFMGFYVFIGRVKGDKVSVNELQQLCEMGQAYRCLTNHFIKDTECKAKSVFVTDCGEGARATVAREQGVPILHPKWIMDCVKRGAMMEFEFYALDTCADRAWDEIGADACNCWDQLERGSQPLSLEEKSKEEKEDGERVVRLNSRARQNGSKLWASTVSKAENAANQEKVQVYYQNSDEEEDALGSSQVLNLFEGHCFCLFGFSTKRHRILEDVINLHKGELVAYQDNVSAKHNVFYLCPSDFPVEELPADIDWVTEFYIERCLHYKDLMDPDPWCRPFFSKFFLKPSKQLLRNHDTLSVHITGFQGVELLHMNKILGHLENMGLKSARSLNQSTDILIVNLSQLNSIPEDHTLRKNQYAPMFIRQKEQNQIFRNSMKRKIEFINKHSIPLVTPGFLLELFRRALQAKSDGLSSAKIYLNDINWCIICPRGSKQIYSMEIEVSSTKTLPVSTHINLKSESLEAMMHINKTHTSPDLEAVKLLSNSIPAPRNFEPLVNKQPRLSPPSELSPQVSPAKEEVIAPITKRRKLHTTPPVQRTSSWGNLMTEDAKQVATDLESERSHEPDVTSTEQTGDRYSDSVMHTQVTYGEINNRKQLLPPPPRRLTRQSYKEQI</sequence>
<dbReference type="GO" id="GO:0006270">
    <property type="term" value="P:DNA replication initiation"/>
    <property type="evidence" value="ECO:0007669"/>
    <property type="project" value="TreeGrafter"/>
</dbReference>
<dbReference type="Proteomes" id="UP000243052">
    <property type="component" value="Chromosome ii"/>
</dbReference>